<evidence type="ECO:0000313" key="2">
    <source>
        <dbReference type="Proteomes" id="UP000094784"/>
    </source>
</evidence>
<name>A0A1E4R7G1_9BACI</name>
<sequence>MILQASAVGSIALQLLNEGKTFTVHSMFEKGLNMVDQDGELIFVGTDENGTFPFGILLDPQSRQTVKTNIKVGDTLIFRNNRLFHNHFEMVFNIKIIPLDMDFEHANINKLKENFKFISFTSYESSDFERARVLSLINRLQDPTQNLDETFRYFIGRGQGLTPTGDDILVGILYGHFIKNFIEHKHLETLKALIKEPLTTIVSKRFLTCAIDGVFSSKITALQHDPSLESMNSLIKVGSSSGMDTLYGIYLSLTKE</sequence>
<accession>A0A1E4R7G1</accession>
<dbReference type="OrthoDB" id="4933449at2"/>
<dbReference type="EMBL" id="MECQ01000001">
    <property type="protein sequence ID" value="ODV56400.1"/>
    <property type="molecule type" value="Genomic_DNA"/>
</dbReference>
<dbReference type="InterPro" id="IPR021530">
    <property type="entry name" value="AllH-like"/>
</dbReference>
<evidence type="ECO:0008006" key="3">
    <source>
        <dbReference type="Google" id="ProtNLM"/>
    </source>
</evidence>
<comment type="caution">
    <text evidence="1">The sequence shown here is derived from an EMBL/GenBank/DDBJ whole genome shotgun (WGS) entry which is preliminary data.</text>
</comment>
<reference evidence="1 2" key="1">
    <citation type="submission" date="2016-09" db="EMBL/GenBank/DDBJ databases">
        <title>Draft genome sequence of the soil isolate, Lysinibacillus fusiformis M5, a potential hypoxanthine producer.</title>
        <authorList>
            <person name="Gallegos-Monterrosa R."/>
            <person name="Maroti G."/>
            <person name="Balint B."/>
            <person name="Kovacs A.T."/>
        </authorList>
    </citation>
    <scope>NUCLEOTIDE SEQUENCE [LARGE SCALE GENOMIC DNA]</scope>
    <source>
        <strain evidence="1 2">M5</strain>
    </source>
</reference>
<proteinExistence type="predicted"/>
<protein>
    <recommendedName>
        <fullName evidence="3">DUF2877 domain-containing protein</fullName>
    </recommendedName>
</protein>
<gene>
    <name evidence="1" type="ORF">BG258_11075</name>
</gene>
<dbReference type="AlphaFoldDB" id="A0A1E4R7G1"/>
<dbReference type="Pfam" id="PF11392">
    <property type="entry name" value="AllH"/>
    <property type="match status" value="1"/>
</dbReference>
<dbReference type="Proteomes" id="UP000094784">
    <property type="component" value="Unassembled WGS sequence"/>
</dbReference>
<evidence type="ECO:0000313" key="1">
    <source>
        <dbReference type="EMBL" id="ODV56400.1"/>
    </source>
</evidence>
<dbReference type="RefSeq" id="WP_069481393.1">
    <property type="nucleotide sequence ID" value="NZ_KV766182.1"/>
</dbReference>
<organism evidence="1 2">
    <name type="scientific">Lysinibacillus fusiformis</name>
    <dbReference type="NCBI Taxonomy" id="28031"/>
    <lineage>
        <taxon>Bacteria</taxon>
        <taxon>Bacillati</taxon>
        <taxon>Bacillota</taxon>
        <taxon>Bacilli</taxon>
        <taxon>Bacillales</taxon>
        <taxon>Bacillaceae</taxon>
        <taxon>Lysinibacillus</taxon>
    </lineage>
</organism>